<evidence type="ECO:0000256" key="4">
    <source>
        <dbReference type="ARBA" id="ARBA00022989"/>
    </source>
</evidence>
<dbReference type="SUPFAM" id="SSF82866">
    <property type="entry name" value="Multidrug efflux transporter AcrB transmembrane domain"/>
    <property type="match status" value="2"/>
</dbReference>
<evidence type="ECO:0000256" key="5">
    <source>
        <dbReference type="ARBA" id="ARBA00023136"/>
    </source>
</evidence>
<feature type="domain" description="Membrane transport protein MMPL" evidence="7">
    <location>
        <begin position="57"/>
        <end position="425"/>
    </location>
</feature>
<keyword evidence="3 6" id="KW-0812">Transmembrane</keyword>
<accession>A0A8J3ECJ7</accession>
<dbReference type="InterPro" id="IPR050545">
    <property type="entry name" value="Mycobact_MmpL"/>
</dbReference>
<evidence type="ECO:0000313" key="8">
    <source>
        <dbReference type="EMBL" id="GGG33640.1"/>
    </source>
</evidence>
<gene>
    <name evidence="8" type="ORF">GCM10010964_21950</name>
</gene>
<dbReference type="NCBIfam" id="TIGR03480">
    <property type="entry name" value="HpnN"/>
    <property type="match status" value="1"/>
</dbReference>
<feature type="transmembrane region" description="Helical" evidence="6">
    <location>
        <begin position="299"/>
        <end position="319"/>
    </location>
</feature>
<feature type="transmembrane region" description="Helical" evidence="6">
    <location>
        <begin position="401"/>
        <end position="425"/>
    </location>
</feature>
<evidence type="ECO:0000256" key="3">
    <source>
        <dbReference type="ARBA" id="ARBA00022692"/>
    </source>
</evidence>
<keyword evidence="9" id="KW-1185">Reference proteome</keyword>
<dbReference type="Proteomes" id="UP000597507">
    <property type="component" value="Unassembled WGS sequence"/>
</dbReference>
<keyword evidence="4 6" id="KW-1133">Transmembrane helix</keyword>
<name>A0A8J3ECJ7_9PROT</name>
<evidence type="ECO:0000313" key="9">
    <source>
        <dbReference type="Proteomes" id="UP000597507"/>
    </source>
</evidence>
<dbReference type="EMBL" id="BMKS01000005">
    <property type="protein sequence ID" value="GGG33640.1"/>
    <property type="molecule type" value="Genomic_DNA"/>
</dbReference>
<sequence>MPLAGRIVAASCRRPWRALLLGLLLGAAALLHIGRDFAITTDTAELLSPDLEWRRQRAAFNAAFPRQADTIVAVIDAATPELADEAASALAARLRQDARHVRSVRLPEGGPFFERNGLLLLPLDEVQAATERLIAAQPVLGTLAADPSLRGVMTSLSTALEGVRGGEAALRDLERAMTALAEAFEAAAEGRPAFFSWRRLIADAPAEAGDARRILIVQPVLDYGALAPGAAASGAIRAAARELGLGPAHGVRLRLTGPVPLADEEFATLVDDAALTMGAMVASLLVVLWLAVRSLRYLAAILLTTALGLVVTTGVGLFAVGRLNLISVAFIPLFVGLGVDFGIQLGVRCRAERRALPRIEDALVASGIGLGRPLTLAALAIAAGFFAFLPTRFTGVSELGAIAGLGMLIALAMSLTVLPALLTLLDPPPGRPLEGGGLALAAPVVGWLCRHRRAVLRAGAALAAASIALLPMLRFDSDPLNLRNPEAESMATLADLMADPDRTPHTIDVLAPSLAAADALAGRLAALPEVSRAVTLSSFIPARQEEKLALIEDAAALLALTLDPVEVRAPPSDAEAAEALARTAAELRRTAAAADAPGAAARAARRLADALDRLAEGAPERRQRAAHAVRDPLMTLLRQTRTALEAAPVTRESLPPELVADWVAEDGRARVQVFPREAGGGDAALRRFAAAVQAVAPAATGTPILTREAGDTVVLAFLQAAALSALAIAALLWGALRRGRDVALAMLPVLLAGLLTLATCVVIGQPLNFANVIALPLLIGIGVAFSIYFVLAWRAGETDLVQTSLMRAVVFSALTTATAFGALWLSSHPGTASMGRLLMIALGWELAITILFRPVLLARPRA</sequence>
<keyword evidence="2" id="KW-1003">Cell membrane</keyword>
<reference evidence="8 9" key="1">
    <citation type="journal article" date="2014" name="Int. J. Syst. Evol. Microbiol.">
        <title>Complete genome sequence of Corynebacterium casei LMG S-19264T (=DSM 44701T), isolated from a smear-ripened cheese.</title>
        <authorList>
            <consortium name="US DOE Joint Genome Institute (JGI-PGF)"/>
            <person name="Walter F."/>
            <person name="Albersmeier A."/>
            <person name="Kalinowski J."/>
            <person name="Ruckert C."/>
        </authorList>
    </citation>
    <scope>NUCLEOTIDE SEQUENCE [LARGE SCALE GENOMIC DNA]</scope>
    <source>
        <strain evidence="8 9">CGMCC 1.16330</strain>
    </source>
</reference>
<feature type="transmembrane region" description="Helical" evidence="6">
    <location>
        <begin position="837"/>
        <end position="856"/>
    </location>
</feature>
<dbReference type="PANTHER" id="PTHR33406:SF13">
    <property type="entry name" value="MEMBRANE PROTEIN YDFJ"/>
    <property type="match status" value="1"/>
</dbReference>
<dbReference type="GO" id="GO:0005886">
    <property type="term" value="C:plasma membrane"/>
    <property type="evidence" value="ECO:0007669"/>
    <property type="project" value="UniProtKB-SubCell"/>
</dbReference>
<feature type="transmembrane region" description="Helical" evidence="6">
    <location>
        <begin position="743"/>
        <end position="767"/>
    </location>
</feature>
<dbReference type="RefSeq" id="WP_188900060.1">
    <property type="nucleotide sequence ID" value="NZ_BMKS01000005.1"/>
</dbReference>
<dbReference type="Gene3D" id="1.20.1640.10">
    <property type="entry name" value="Multidrug efflux transporter AcrB transmembrane domain"/>
    <property type="match status" value="2"/>
</dbReference>
<evidence type="ECO:0000256" key="6">
    <source>
        <dbReference type="SAM" id="Phobius"/>
    </source>
</evidence>
<comment type="caution">
    <text evidence="8">The sequence shown here is derived from an EMBL/GenBank/DDBJ whole genome shotgun (WGS) entry which is preliminary data.</text>
</comment>
<evidence type="ECO:0000256" key="1">
    <source>
        <dbReference type="ARBA" id="ARBA00004651"/>
    </source>
</evidence>
<dbReference type="InterPro" id="IPR017841">
    <property type="entry name" value="Hopanoid_biosynth_HpnN"/>
</dbReference>
<comment type="subcellular location">
    <subcellularLocation>
        <location evidence="1">Cell membrane</location>
        <topology evidence="1">Multi-pass membrane protein</topology>
    </subcellularLocation>
</comment>
<feature type="transmembrane region" description="Helical" evidence="6">
    <location>
        <begin position="454"/>
        <end position="473"/>
    </location>
</feature>
<feature type="transmembrane region" description="Helical" evidence="6">
    <location>
        <begin position="325"/>
        <end position="343"/>
    </location>
</feature>
<dbReference type="InterPro" id="IPR004869">
    <property type="entry name" value="MMPL_dom"/>
</dbReference>
<feature type="transmembrane region" description="Helical" evidence="6">
    <location>
        <begin position="273"/>
        <end position="292"/>
    </location>
</feature>
<dbReference type="Pfam" id="PF03176">
    <property type="entry name" value="MMPL"/>
    <property type="match status" value="1"/>
</dbReference>
<feature type="transmembrane region" description="Helical" evidence="6">
    <location>
        <begin position="363"/>
        <end position="389"/>
    </location>
</feature>
<feature type="transmembrane region" description="Helical" evidence="6">
    <location>
        <begin position="805"/>
        <end position="825"/>
    </location>
</feature>
<keyword evidence="5 6" id="KW-0472">Membrane</keyword>
<feature type="transmembrane region" description="Helical" evidence="6">
    <location>
        <begin position="773"/>
        <end position="793"/>
    </location>
</feature>
<proteinExistence type="predicted"/>
<dbReference type="AlphaFoldDB" id="A0A8J3ECJ7"/>
<dbReference type="PANTHER" id="PTHR33406">
    <property type="entry name" value="MEMBRANE PROTEIN MJ1562-RELATED"/>
    <property type="match status" value="1"/>
</dbReference>
<organism evidence="8 9">
    <name type="scientific">Caldovatus sediminis</name>
    <dbReference type="NCBI Taxonomy" id="2041189"/>
    <lineage>
        <taxon>Bacteria</taxon>
        <taxon>Pseudomonadati</taxon>
        <taxon>Pseudomonadota</taxon>
        <taxon>Alphaproteobacteria</taxon>
        <taxon>Acetobacterales</taxon>
        <taxon>Roseomonadaceae</taxon>
        <taxon>Caldovatus</taxon>
    </lineage>
</organism>
<evidence type="ECO:0000256" key="2">
    <source>
        <dbReference type="ARBA" id="ARBA00022475"/>
    </source>
</evidence>
<feature type="transmembrane region" description="Helical" evidence="6">
    <location>
        <begin position="713"/>
        <end position="736"/>
    </location>
</feature>
<protein>
    <submittedName>
        <fullName evidence="8">RND transporter</fullName>
    </submittedName>
</protein>
<evidence type="ECO:0000259" key="7">
    <source>
        <dbReference type="Pfam" id="PF03176"/>
    </source>
</evidence>